<accession>A0ABY4YYW2</accession>
<evidence type="ECO:0000313" key="4">
    <source>
        <dbReference type="EMBL" id="USQ81831.1"/>
    </source>
</evidence>
<dbReference type="Pfam" id="PF09350">
    <property type="entry name" value="DJC28_CD"/>
    <property type="match status" value="1"/>
</dbReference>
<organism evidence="4 5">
    <name type="scientific">Ornithinimicrobium faecis</name>
    <dbReference type="NCBI Taxonomy" id="2934158"/>
    <lineage>
        <taxon>Bacteria</taxon>
        <taxon>Bacillati</taxon>
        <taxon>Actinomycetota</taxon>
        <taxon>Actinomycetes</taxon>
        <taxon>Micrococcales</taxon>
        <taxon>Ornithinimicrobiaceae</taxon>
        <taxon>Ornithinimicrobium</taxon>
    </lineage>
</organism>
<feature type="domain" description="DnaJ homologue subfamily C member 28 conserved" evidence="3">
    <location>
        <begin position="54"/>
        <end position="120"/>
    </location>
</feature>
<keyword evidence="2" id="KW-1133">Transmembrane helix</keyword>
<keyword evidence="2" id="KW-0472">Membrane</keyword>
<dbReference type="InterPro" id="IPR018961">
    <property type="entry name" value="DnaJ_homolog_subfam-C_membr-28"/>
</dbReference>
<reference evidence="4" key="1">
    <citation type="submission" date="2022-06" db="EMBL/GenBank/DDBJ databases">
        <title>Ornithinimicrobium HY1793.</title>
        <authorList>
            <person name="Huang Y."/>
        </authorList>
    </citation>
    <scope>NUCLEOTIDE SEQUENCE</scope>
    <source>
        <strain evidence="4">HY1793</strain>
    </source>
</reference>
<dbReference type="Proteomes" id="UP001056455">
    <property type="component" value="Chromosome"/>
</dbReference>
<proteinExistence type="predicted"/>
<name>A0ABY4YYW2_9MICO</name>
<protein>
    <submittedName>
        <fullName evidence="4">DUF1992 domain-containing protein</fullName>
    </submittedName>
</protein>
<feature type="transmembrane region" description="Helical" evidence="2">
    <location>
        <begin position="210"/>
        <end position="227"/>
    </location>
</feature>
<keyword evidence="2" id="KW-0812">Transmembrane</keyword>
<gene>
    <name evidence="4" type="ORF">NF556_09350</name>
</gene>
<keyword evidence="5" id="KW-1185">Reference proteome</keyword>
<evidence type="ECO:0000259" key="3">
    <source>
        <dbReference type="Pfam" id="PF09350"/>
    </source>
</evidence>
<dbReference type="EMBL" id="CP099489">
    <property type="protein sequence ID" value="USQ81831.1"/>
    <property type="molecule type" value="Genomic_DNA"/>
</dbReference>
<evidence type="ECO:0000256" key="1">
    <source>
        <dbReference type="SAM" id="MobiDB-lite"/>
    </source>
</evidence>
<evidence type="ECO:0000313" key="5">
    <source>
        <dbReference type="Proteomes" id="UP001056455"/>
    </source>
</evidence>
<feature type="region of interest" description="Disordered" evidence="1">
    <location>
        <begin position="1"/>
        <end position="47"/>
    </location>
</feature>
<evidence type="ECO:0000256" key="2">
    <source>
        <dbReference type="SAM" id="Phobius"/>
    </source>
</evidence>
<dbReference type="RefSeq" id="WP_252595367.1">
    <property type="nucleotide sequence ID" value="NZ_CP099489.1"/>
</dbReference>
<sequence length="228" mass="25364">MSMPSSEGAARGQGGGGEPVPGRLESAAEAEEHLRRAQAKGTRPRMNVQQIHSWVDVEIEQAQRRGDFDNLPGAGKPLKNLDQDDPDWWVKSLIEREKLDMSAALPTVMALRQERRGFPESLAGISDEVAVRERLEDYNARVIEDRRKPVVGANSPAIAGRVDVDEMLQQWRQLREDRARPVVDPDVESAAQTEAALTDQQPVDRAQQRIWVLLLALLALVALIWALA</sequence>